<evidence type="ECO:0000259" key="7">
    <source>
        <dbReference type="Pfam" id="PF20511"/>
    </source>
</evidence>
<dbReference type="RefSeq" id="WP_036854054.1">
    <property type="nucleotide sequence ID" value="NZ_JRNU01000003.1"/>
</dbReference>
<dbReference type="EMBL" id="JRNU01000003">
    <property type="protein sequence ID" value="KGF53045.1"/>
    <property type="molecule type" value="Genomic_DNA"/>
</dbReference>
<name>A0A096B1S6_9BACT</name>
<keyword evidence="2 5" id="KW-0862">Zinc</keyword>
<dbReference type="PANTHER" id="PTHR42742:SF3">
    <property type="entry name" value="FRUCTOKINASE"/>
    <property type="match status" value="1"/>
</dbReference>
<dbReference type="PANTHER" id="PTHR42742">
    <property type="entry name" value="TRANSCRIPTIONAL REPRESSOR MPRA"/>
    <property type="match status" value="1"/>
</dbReference>
<evidence type="ECO:0000256" key="4">
    <source>
        <dbReference type="ARBA" id="ARBA00030762"/>
    </source>
</evidence>
<dbReference type="Pfam" id="PF20511">
    <property type="entry name" value="PMI_typeI_cat"/>
    <property type="match status" value="1"/>
</dbReference>
<dbReference type="SUPFAM" id="SSF51182">
    <property type="entry name" value="RmlC-like cupins"/>
    <property type="match status" value="1"/>
</dbReference>
<dbReference type="InterPro" id="IPR014628">
    <property type="entry name" value="Man6P_isomerase_Firm_short"/>
</dbReference>
<dbReference type="PIRSF" id="PIRSF036894">
    <property type="entry name" value="PMI_Firm_short"/>
    <property type="match status" value="1"/>
</dbReference>
<dbReference type="GO" id="GO:0008270">
    <property type="term" value="F:zinc ion binding"/>
    <property type="evidence" value="ECO:0007669"/>
    <property type="project" value="InterPro"/>
</dbReference>
<evidence type="ECO:0000256" key="1">
    <source>
        <dbReference type="ARBA" id="ARBA00022723"/>
    </source>
</evidence>
<evidence type="ECO:0000256" key="2">
    <source>
        <dbReference type="ARBA" id="ARBA00022833"/>
    </source>
</evidence>
<gene>
    <name evidence="9" type="ORF">HMPREF9302_01380</name>
</gene>
<comment type="caution">
    <text evidence="9">The sequence shown here is derived from an EMBL/GenBank/DDBJ whole genome shotgun (WGS) entry which is preliminary data.</text>
</comment>
<keyword evidence="1 5" id="KW-0479">Metal-binding</keyword>
<reference evidence="9 10" key="1">
    <citation type="submission" date="2014-07" db="EMBL/GenBank/DDBJ databases">
        <authorList>
            <person name="McCorrison J."/>
            <person name="Sanka R."/>
            <person name="Torralba M."/>
            <person name="Gillis M."/>
            <person name="Haft D.H."/>
            <person name="Methe B."/>
            <person name="Sutton G."/>
            <person name="Nelson K.E."/>
        </authorList>
    </citation>
    <scope>NUCLEOTIDE SEQUENCE [LARGE SCALE GENOMIC DNA]</scope>
    <source>
        <strain evidence="9 10">DNF00058</strain>
    </source>
</reference>
<organism evidence="9 10">
    <name type="scientific">Prevotella amnii DNF00058</name>
    <dbReference type="NCBI Taxonomy" id="1401066"/>
    <lineage>
        <taxon>Bacteria</taxon>
        <taxon>Pseudomonadati</taxon>
        <taxon>Bacteroidota</taxon>
        <taxon>Bacteroidia</taxon>
        <taxon>Bacteroidales</taxon>
        <taxon>Prevotellaceae</taxon>
        <taxon>Prevotella</taxon>
    </lineage>
</organism>
<evidence type="ECO:0000313" key="9">
    <source>
        <dbReference type="EMBL" id="KGF53045.1"/>
    </source>
</evidence>
<dbReference type="GO" id="GO:0005975">
    <property type="term" value="P:carbohydrate metabolic process"/>
    <property type="evidence" value="ECO:0007669"/>
    <property type="project" value="InterPro"/>
</dbReference>
<feature type="active site" evidence="6">
    <location>
        <position position="196"/>
    </location>
</feature>
<dbReference type="OrthoDB" id="9808275at2"/>
<evidence type="ECO:0000259" key="8">
    <source>
        <dbReference type="Pfam" id="PF21621"/>
    </source>
</evidence>
<keyword evidence="10" id="KW-1185">Reference proteome</keyword>
<protein>
    <recommendedName>
        <fullName evidence="3">Phosphohexomutase</fullName>
    </recommendedName>
    <alternativeName>
        <fullName evidence="4">Phosphomannose isomerase</fullName>
    </alternativeName>
</protein>
<feature type="domain" description="Phosphomannose isomerase type I catalytic" evidence="7">
    <location>
        <begin position="3"/>
        <end position="161"/>
    </location>
</feature>
<feature type="binding site" evidence="5">
    <location>
        <position position="101"/>
    </location>
    <ligand>
        <name>Zn(2+)</name>
        <dbReference type="ChEBI" id="CHEBI:29105"/>
    </ligand>
</feature>
<dbReference type="InterPro" id="IPR051804">
    <property type="entry name" value="Carb_Metab_Reg_Kinase/Isom"/>
</dbReference>
<dbReference type="InterPro" id="IPR046457">
    <property type="entry name" value="PMI_typeI_cat"/>
</dbReference>
<dbReference type="CDD" id="cd07010">
    <property type="entry name" value="cupin_PMI_type_I_N_bac"/>
    <property type="match status" value="1"/>
</dbReference>
<dbReference type="Gene3D" id="2.60.120.10">
    <property type="entry name" value="Jelly Rolls"/>
    <property type="match status" value="2"/>
</dbReference>
<evidence type="ECO:0000256" key="3">
    <source>
        <dbReference type="ARBA" id="ARBA00029741"/>
    </source>
</evidence>
<comment type="cofactor">
    <cofactor evidence="5">
        <name>Zn(2+)</name>
        <dbReference type="ChEBI" id="CHEBI:29105"/>
    </cofactor>
    <text evidence="5">Binds 1 zinc ion per subunit.</text>
</comment>
<evidence type="ECO:0000313" key="10">
    <source>
        <dbReference type="Proteomes" id="UP000029614"/>
    </source>
</evidence>
<feature type="binding site" evidence="5">
    <location>
        <position position="176"/>
    </location>
    <ligand>
        <name>Zn(2+)</name>
        <dbReference type="ChEBI" id="CHEBI:29105"/>
    </ligand>
</feature>
<sequence length="320" mass="36181">MSLLKFQPLLKQTIWGGNKIAPFKKIDNSPKGIGESWEVSGVRGNESIIANGKYAGKKLNELVKILKADLVGKDNYARFANDFPLLVKFIDAREQLSIQVHPNDEQAHKKGELRGKTEMWYVMKSEEYASLRTGLTKSITPKEYKAMVENDTITEALTEYKVKEGDVFFLPAGRIHSIGKGCFLAEIQETSDITYRIYDFKRVDKFGHMRELHTEQAAECIDYTVYPDYKTHYIPKKNEGVEIVRCPYFTTSVYDLTDTMTLDYSDLDSFVILVGLNGNAVITDDIGEHVSFSAGESILIPATTKNLKIEGSIKFLETFV</sequence>
<keyword evidence="9" id="KW-0413">Isomerase</keyword>
<dbReference type="AlphaFoldDB" id="A0A096B1S6"/>
<dbReference type="InterPro" id="IPR011051">
    <property type="entry name" value="RmlC_Cupin_sf"/>
</dbReference>
<dbReference type="InterPro" id="IPR014710">
    <property type="entry name" value="RmlC-like_jellyroll"/>
</dbReference>
<evidence type="ECO:0000256" key="5">
    <source>
        <dbReference type="PIRSR" id="PIRSR036894-1"/>
    </source>
</evidence>
<feature type="binding site" evidence="5">
    <location>
        <position position="118"/>
    </location>
    <ligand>
        <name>Zn(2+)</name>
        <dbReference type="ChEBI" id="CHEBI:29105"/>
    </ligand>
</feature>
<dbReference type="InterPro" id="IPR049071">
    <property type="entry name" value="MPI_cupin_dom"/>
</dbReference>
<accession>A0A096B1S6</accession>
<feature type="domain" description="Mannose-6-phosphate isomerase cupin" evidence="8">
    <location>
        <begin position="244"/>
        <end position="316"/>
    </location>
</feature>
<dbReference type="Pfam" id="PF21621">
    <property type="entry name" value="MPI_cupin_dom"/>
    <property type="match status" value="1"/>
</dbReference>
<proteinExistence type="predicted"/>
<evidence type="ECO:0000256" key="6">
    <source>
        <dbReference type="PIRSR" id="PIRSR036894-2"/>
    </source>
</evidence>
<dbReference type="Proteomes" id="UP000029614">
    <property type="component" value="Unassembled WGS sequence"/>
</dbReference>
<dbReference type="GO" id="GO:0004476">
    <property type="term" value="F:mannose-6-phosphate isomerase activity"/>
    <property type="evidence" value="ECO:0007669"/>
    <property type="project" value="InterPro"/>
</dbReference>